<organism evidence="1 2">
    <name type="scientific">Paramecium sonneborni</name>
    <dbReference type="NCBI Taxonomy" id="65129"/>
    <lineage>
        <taxon>Eukaryota</taxon>
        <taxon>Sar</taxon>
        <taxon>Alveolata</taxon>
        <taxon>Ciliophora</taxon>
        <taxon>Intramacronucleata</taxon>
        <taxon>Oligohymenophorea</taxon>
        <taxon>Peniculida</taxon>
        <taxon>Parameciidae</taxon>
        <taxon>Paramecium</taxon>
    </lineage>
</organism>
<evidence type="ECO:0000313" key="2">
    <source>
        <dbReference type="Proteomes" id="UP000692954"/>
    </source>
</evidence>
<dbReference type="AlphaFoldDB" id="A0A8S1LRR8"/>
<sequence>MGYSKLKQINVTMIQGIQSGGGLYDLEGNQKKIGKWIEQDKFFKAIKQVTYTGEYNINSMKVGKWDIMFTKSIDQPYQYMQILHEYKEYSGGGSYDQQGYQKKIGKWIELDNFFSLIKQITYNGEYNINGMKVGGWDMWFQRLFGDKYEHIGGGFYDQEGNQKKIGKWVDLDEKFETLNEITYIGEYNTNGMKVCRWDILNRNKQIGGGSYDQEGNQKMIGNWIQLDKEFYHLKEVTYNGEYNLNGIKIGRWDTVYCKYEEKEYKLIGGGFYDQQGNQKKIGKWLELDERFNYERQLIYQGEYNMNGAKVGRWDIMYFIYSSMEYKQIGGGSYEQEGNEKKIGKWIELDQYFNSNQSFYKGEYNMNGMKVGRWDIMYRKFGREYIQMQINIRISNIVEADYLIQKEISLESGLRLHNPMRSHRMVNTMQMV</sequence>
<evidence type="ECO:0000313" key="1">
    <source>
        <dbReference type="EMBL" id="CAD8069659.1"/>
    </source>
</evidence>
<dbReference type="PANTHER" id="PTHR33706:SF1">
    <property type="entry name" value="TPR REPEAT PROTEIN"/>
    <property type="match status" value="1"/>
</dbReference>
<reference evidence="1" key="1">
    <citation type="submission" date="2021-01" db="EMBL/GenBank/DDBJ databases">
        <authorList>
            <consortium name="Genoscope - CEA"/>
            <person name="William W."/>
        </authorList>
    </citation>
    <scope>NUCLEOTIDE SEQUENCE</scope>
</reference>
<comment type="caution">
    <text evidence="1">The sequence shown here is derived from an EMBL/GenBank/DDBJ whole genome shotgun (WGS) entry which is preliminary data.</text>
</comment>
<accession>A0A8S1LRR8</accession>
<proteinExistence type="predicted"/>
<protein>
    <submittedName>
        <fullName evidence="1">Uncharacterized protein</fullName>
    </submittedName>
</protein>
<name>A0A8S1LRR8_9CILI</name>
<gene>
    <name evidence="1" type="ORF">PSON_ATCC_30995.1.T0250394</name>
</gene>
<dbReference type="Proteomes" id="UP000692954">
    <property type="component" value="Unassembled WGS sequence"/>
</dbReference>
<dbReference type="EMBL" id="CAJJDN010000025">
    <property type="protein sequence ID" value="CAD8069659.1"/>
    <property type="molecule type" value="Genomic_DNA"/>
</dbReference>
<dbReference type="PANTHER" id="PTHR33706">
    <property type="entry name" value="MORN VARIANT REPEAT PROTEIN"/>
    <property type="match status" value="1"/>
</dbReference>
<keyword evidence="2" id="KW-1185">Reference proteome</keyword>